<dbReference type="Gene3D" id="3.30.565.10">
    <property type="entry name" value="Histidine kinase-like ATPase, C-terminal domain"/>
    <property type="match status" value="1"/>
</dbReference>
<dbReference type="SMART" id="SM00086">
    <property type="entry name" value="PAC"/>
    <property type="match status" value="2"/>
</dbReference>
<evidence type="ECO:0000313" key="15">
    <source>
        <dbReference type="EMBL" id="SFA86127.1"/>
    </source>
</evidence>
<evidence type="ECO:0000259" key="11">
    <source>
        <dbReference type="PROSITE" id="PS50109"/>
    </source>
</evidence>
<dbReference type="PROSITE" id="PS50112">
    <property type="entry name" value="PAS"/>
    <property type="match status" value="2"/>
</dbReference>
<keyword evidence="7" id="KW-0418">Kinase</keyword>
<feature type="transmembrane region" description="Helical" evidence="10">
    <location>
        <begin position="20"/>
        <end position="39"/>
    </location>
</feature>
<dbReference type="Gene3D" id="3.30.450.350">
    <property type="entry name" value="CHASE domain"/>
    <property type="match status" value="1"/>
</dbReference>
<dbReference type="InterPro" id="IPR036890">
    <property type="entry name" value="HATPase_C_sf"/>
</dbReference>
<feature type="domain" description="PAS" evidence="12">
    <location>
        <begin position="323"/>
        <end position="372"/>
    </location>
</feature>
<dbReference type="GO" id="GO:0016020">
    <property type="term" value="C:membrane"/>
    <property type="evidence" value="ECO:0007669"/>
    <property type="project" value="UniProtKB-SubCell"/>
</dbReference>
<dbReference type="SMART" id="SM00091">
    <property type="entry name" value="PAS"/>
    <property type="match status" value="2"/>
</dbReference>
<comment type="subcellular location">
    <subcellularLocation>
        <location evidence="2">Membrane</location>
    </subcellularLocation>
</comment>
<evidence type="ECO:0000259" key="14">
    <source>
        <dbReference type="PROSITE" id="PS50839"/>
    </source>
</evidence>
<evidence type="ECO:0000256" key="6">
    <source>
        <dbReference type="ARBA" id="ARBA00022692"/>
    </source>
</evidence>
<dbReference type="InterPro" id="IPR001610">
    <property type="entry name" value="PAC"/>
</dbReference>
<dbReference type="GO" id="GO:0004673">
    <property type="term" value="F:protein histidine kinase activity"/>
    <property type="evidence" value="ECO:0007669"/>
    <property type="project" value="UniProtKB-EC"/>
</dbReference>
<organism evidence="15 16">
    <name type="scientific">Flavobacterium swingsii</name>
    <dbReference type="NCBI Taxonomy" id="498292"/>
    <lineage>
        <taxon>Bacteria</taxon>
        <taxon>Pseudomonadati</taxon>
        <taxon>Bacteroidota</taxon>
        <taxon>Flavobacteriia</taxon>
        <taxon>Flavobacteriales</taxon>
        <taxon>Flavobacteriaceae</taxon>
        <taxon>Flavobacterium</taxon>
    </lineage>
</organism>
<reference evidence="16" key="1">
    <citation type="submission" date="2016-10" db="EMBL/GenBank/DDBJ databases">
        <authorList>
            <person name="Varghese N."/>
            <person name="Submissions S."/>
        </authorList>
    </citation>
    <scope>NUCLEOTIDE SEQUENCE [LARGE SCALE GENOMIC DNA]</scope>
    <source>
        <strain evidence="16">DSM 21789</strain>
    </source>
</reference>
<evidence type="ECO:0000256" key="5">
    <source>
        <dbReference type="ARBA" id="ARBA00022679"/>
    </source>
</evidence>
<dbReference type="Pfam" id="PF08447">
    <property type="entry name" value="PAS_3"/>
    <property type="match status" value="2"/>
</dbReference>
<dbReference type="SUPFAM" id="SSF55785">
    <property type="entry name" value="PYP-like sensor domain (PAS domain)"/>
    <property type="match status" value="2"/>
</dbReference>
<evidence type="ECO:0000313" key="16">
    <source>
        <dbReference type="Proteomes" id="UP000199604"/>
    </source>
</evidence>
<dbReference type="InterPro" id="IPR005467">
    <property type="entry name" value="His_kinase_dom"/>
</dbReference>
<dbReference type="InterPro" id="IPR003594">
    <property type="entry name" value="HATPase_dom"/>
</dbReference>
<dbReference type="SMART" id="SM00387">
    <property type="entry name" value="HATPase_c"/>
    <property type="match status" value="1"/>
</dbReference>
<dbReference type="STRING" id="498292.SAMN05660845_0677"/>
<evidence type="ECO:0000256" key="10">
    <source>
        <dbReference type="SAM" id="Phobius"/>
    </source>
</evidence>
<name>A0A1I0WCM3_9FLAO</name>
<feature type="domain" description="Histidine kinase" evidence="11">
    <location>
        <begin position="574"/>
        <end position="787"/>
    </location>
</feature>
<protein>
    <recommendedName>
        <fullName evidence="3">histidine kinase</fullName>
        <ecNumber evidence="3">2.7.13.3</ecNumber>
    </recommendedName>
</protein>
<dbReference type="PROSITE" id="PS50109">
    <property type="entry name" value="HIS_KIN"/>
    <property type="match status" value="1"/>
</dbReference>
<keyword evidence="9 10" id="KW-0472">Membrane</keyword>
<dbReference type="PROSITE" id="PS50113">
    <property type="entry name" value="PAC"/>
    <property type="match status" value="2"/>
</dbReference>
<evidence type="ECO:0000259" key="13">
    <source>
        <dbReference type="PROSITE" id="PS50113"/>
    </source>
</evidence>
<evidence type="ECO:0000256" key="4">
    <source>
        <dbReference type="ARBA" id="ARBA00022553"/>
    </source>
</evidence>
<dbReference type="InterPro" id="IPR035965">
    <property type="entry name" value="PAS-like_dom_sf"/>
</dbReference>
<dbReference type="Gene3D" id="3.30.450.20">
    <property type="entry name" value="PAS domain"/>
    <property type="match status" value="2"/>
</dbReference>
<dbReference type="InterPro" id="IPR013655">
    <property type="entry name" value="PAS_fold_3"/>
</dbReference>
<dbReference type="InterPro" id="IPR000700">
    <property type="entry name" value="PAS-assoc_C"/>
</dbReference>
<evidence type="ECO:0000256" key="9">
    <source>
        <dbReference type="ARBA" id="ARBA00023136"/>
    </source>
</evidence>
<dbReference type="InterPro" id="IPR006189">
    <property type="entry name" value="CHASE_dom"/>
</dbReference>
<dbReference type="CDD" id="cd00130">
    <property type="entry name" value="PAS"/>
    <property type="match status" value="2"/>
</dbReference>
<sequence>MSIEKKIAALISWFLSRPKTSGLIVFICLFSFFSIIFFFKYQALKQNEQHEMESILAVVKKNIEQNLKSNYAATITLALSIDDNGNPKDFEQVAKQIISSNNYIDAVQLVPNGVIKYTYPLKGNESATNFDILHSPLHRQAALRAIKTKSIYFSGPVELKQGGLGVVGRLPIFKKGEFWGFSAVIVKFKTLIKSTGIESFKSNKYYFQLSKINPITNTEEFFLENKSPISHKTFKKVEIPEGDWVLYIISKEQNYLLVFFPVIIIAFLLSLLCGFFATTLLKKPSELQQLVNLQTKKIIQSEFLFKSIFEHAGLGIVHTNSIDGTFIDANDKFCELIGYSQEEIKKMNFMMITHPEDLDEDLMNMQKLRSGEISQYSMEKRYFHKNGKTIWINITISSLWEKDERPNNHIAIIEDISGRKESERQILESQQKIKDLVDSIDGIVWEGNSKEPGITYISKKSEEILGYTPEEWIADDYFWRKIIHPEDRDWVIEHSTKHAHEKKPFDHEYRMIAKNGSIVWVRDIVSIYHESENIIKFRGILIDITKSKQFEIDLNNSLKLVTEQNKRLLNFSHIVSHNLRAHTSNIQSLISLIEMSEDQEEQNELLVLLKSVSETLNQTMNNLNEVVSIQTDINPIIEKLNLNKYVNKTIEVLRNQIIKNEVVIINTIPNDVTVSFNPAYLESVLLNFISNAIRYKHPDRKPEIELKTYTEDNYQILEIKDNGIGIDLKKNGKKLFGLYKTFTNNPESRGIGLFITKNQIDTLKGKIEVESKINIGTTFKTYFNNAPKENLHH</sequence>
<keyword evidence="5" id="KW-0808">Transferase</keyword>
<evidence type="ECO:0000256" key="2">
    <source>
        <dbReference type="ARBA" id="ARBA00004370"/>
    </source>
</evidence>
<feature type="domain" description="PAC" evidence="13">
    <location>
        <begin position="376"/>
        <end position="428"/>
    </location>
</feature>
<comment type="catalytic activity">
    <reaction evidence="1">
        <text>ATP + protein L-histidine = ADP + protein N-phospho-L-histidine.</text>
        <dbReference type="EC" id="2.7.13.3"/>
    </reaction>
</comment>
<dbReference type="Pfam" id="PF02518">
    <property type="entry name" value="HATPase_c"/>
    <property type="match status" value="1"/>
</dbReference>
<dbReference type="OrthoDB" id="5522855at2"/>
<keyword evidence="8 10" id="KW-1133">Transmembrane helix</keyword>
<accession>A0A1I0WCM3</accession>
<evidence type="ECO:0000256" key="7">
    <source>
        <dbReference type="ARBA" id="ARBA00022777"/>
    </source>
</evidence>
<dbReference type="SMART" id="SM01079">
    <property type="entry name" value="CHASE"/>
    <property type="match status" value="1"/>
</dbReference>
<dbReference type="PANTHER" id="PTHR43304:SF1">
    <property type="entry name" value="PAC DOMAIN-CONTAINING PROTEIN"/>
    <property type="match status" value="1"/>
</dbReference>
<dbReference type="GO" id="GO:0007165">
    <property type="term" value="P:signal transduction"/>
    <property type="evidence" value="ECO:0007669"/>
    <property type="project" value="UniProtKB-ARBA"/>
</dbReference>
<proteinExistence type="predicted"/>
<feature type="domain" description="CHASE" evidence="14">
    <location>
        <begin position="111"/>
        <end position="200"/>
    </location>
</feature>
<dbReference type="NCBIfam" id="TIGR00229">
    <property type="entry name" value="sensory_box"/>
    <property type="match status" value="2"/>
</dbReference>
<dbReference type="PROSITE" id="PS50839">
    <property type="entry name" value="CHASE"/>
    <property type="match status" value="1"/>
</dbReference>
<dbReference type="RefSeq" id="WP_091473952.1">
    <property type="nucleotide sequence ID" value="NZ_FOJT01000002.1"/>
</dbReference>
<dbReference type="SUPFAM" id="SSF55874">
    <property type="entry name" value="ATPase domain of HSP90 chaperone/DNA topoisomerase II/histidine kinase"/>
    <property type="match status" value="1"/>
</dbReference>
<dbReference type="InterPro" id="IPR042240">
    <property type="entry name" value="CHASE_sf"/>
</dbReference>
<gene>
    <name evidence="15" type="ORF">SAMN05660845_0677</name>
</gene>
<keyword evidence="6 10" id="KW-0812">Transmembrane</keyword>
<evidence type="ECO:0000259" key="12">
    <source>
        <dbReference type="PROSITE" id="PS50112"/>
    </source>
</evidence>
<feature type="domain" description="PAS" evidence="12">
    <location>
        <begin position="429"/>
        <end position="503"/>
    </location>
</feature>
<dbReference type="PANTHER" id="PTHR43304">
    <property type="entry name" value="PHYTOCHROME-LIKE PROTEIN CPH1"/>
    <property type="match status" value="1"/>
</dbReference>
<dbReference type="AlphaFoldDB" id="A0A1I0WCM3"/>
<dbReference type="EC" id="2.7.13.3" evidence="3"/>
<feature type="transmembrane region" description="Helical" evidence="10">
    <location>
        <begin position="255"/>
        <end position="277"/>
    </location>
</feature>
<evidence type="ECO:0000256" key="3">
    <source>
        <dbReference type="ARBA" id="ARBA00012438"/>
    </source>
</evidence>
<dbReference type="InterPro" id="IPR000014">
    <property type="entry name" value="PAS"/>
</dbReference>
<dbReference type="EMBL" id="FOJT01000002">
    <property type="protein sequence ID" value="SFA86127.1"/>
    <property type="molecule type" value="Genomic_DNA"/>
</dbReference>
<evidence type="ECO:0000256" key="8">
    <source>
        <dbReference type="ARBA" id="ARBA00022989"/>
    </source>
</evidence>
<evidence type="ECO:0000256" key="1">
    <source>
        <dbReference type="ARBA" id="ARBA00000085"/>
    </source>
</evidence>
<feature type="domain" description="PAC" evidence="13">
    <location>
        <begin position="505"/>
        <end position="556"/>
    </location>
</feature>
<keyword evidence="16" id="KW-1185">Reference proteome</keyword>
<dbReference type="Proteomes" id="UP000199604">
    <property type="component" value="Unassembled WGS sequence"/>
</dbReference>
<dbReference type="Pfam" id="PF03924">
    <property type="entry name" value="CHASE"/>
    <property type="match status" value="1"/>
</dbReference>
<keyword evidence="4" id="KW-0597">Phosphoprotein</keyword>
<dbReference type="InterPro" id="IPR052162">
    <property type="entry name" value="Sensor_kinase/Photoreceptor"/>
</dbReference>